<evidence type="ECO:0000256" key="1">
    <source>
        <dbReference type="SAM" id="MobiDB-lite"/>
    </source>
</evidence>
<dbReference type="InterPro" id="IPR012349">
    <property type="entry name" value="Split_barrel_FMN-bd"/>
</dbReference>
<evidence type="ECO:0000313" key="4">
    <source>
        <dbReference type="EMBL" id="KIZ04173.1"/>
    </source>
</evidence>
<gene>
    <name evidence="4" type="ORF">MNEG_3777</name>
</gene>
<evidence type="ECO:0008006" key="6">
    <source>
        <dbReference type="Google" id="ProtNLM"/>
    </source>
</evidence>
<name>A0A0D2K0N5_9CHLO</name>
<dbReference type="STRING" id="145388.A0A0D2K0N5"/>
<accession>A0A0D2K0N5</accession>
<keyword evidence="5" id="KW-1185">Reference proteome</keyword>
<dbReference type="GeneID" id="25736655"/>
<proteinExistence type="predicted"/>
<evidence type="ECO:0000259" key="3">
    <source>
        <dbReference type="Pfam" id="PF10615"/>
    </source>
</evidence>
<dbReference type="GO" id="GO:0005737">
    <property type="term" value="C:cytoplasm"/>
    <property type="evidence" value="ECO:0007669"/>
    <property type="project" value="UniProtKB-ARBA"/>
</dbReference>
<dbReference type="Pfam" id="PF10615">
    <property type="entry name" value="DUF2470"/>
    <property type="match status" value="1"/>
</dbReference>
<dbReference type="InterPro" id="IPR011576">
    <property type="entry name" value="Pyridox_Oxase_N"/>
</dbReference>
<evidence type="ECO:0000259" key="2">
    <source>
        <dbReference type="Pfam" id="PF01243"/>
    </source>
</evidence>
<feature type="compositionally biased region" description="Low complexity" evidence="1">
    <location>
        <begin position="39"/>
        <end position="53"/>
    </location>
</feature>
<dbReference type="OrthoDB" id="2138282at2759"/>
<dbReference type="RefSeq" id="XP_013903192.1">
    <property type="nucleotide sequence ID" value="XM_014047738.1"/>
</dbReference>
<dbReference type="KEGG" id="mng:MNEG_3777"/>
<dbReference type="Proteomes" id="UP000054498">
    <property type="component" value="Unassembled WGS sequence"/>
</dbReference>
<organism evidence="4 5">
    <name type="scientific">Monoraphidium neglectum</name>
    <dbReference type="NCBI Taxonomy" id="145388"/>
    <lineage>
        <taxon>Eukaryota</taxon>
        <taxon>Viridiplantae</taxon>
        <taxon>Chlorophyta</taxon>
        <taxon>core chlorophytes</taxon>
        <taxon>Chlorophyceae</taxon>
        <taxon>CS clade</taxon>
        <taxon>Sphaeropleales</taxon>
        <taxon>Selenastraceae</taxon>
        <taxon>Monoraphidium</taxon>
    </lineage>
</organism>
<dbReference type="Pfam" id="PF01243">
    <property type="entry name" value="PNPOx_N"/>
    <property type="match status" value="1"/>
</dbReference>
<protein>
    <recommendedName>
        <fullName evidence="6">DUF2470 domain-containing protein</fullName>
    </recommendedName>
</protein>
<feature type="domain" description="DUF2470" evidence="3">
    <location>
        <begin position="203"/>
        <end position="270"/>
    </location>
</feature>
<dbReference type="PANTHER" id="PTHR13343:SF22">
    <property type="entry name" value="GLUTAMYL-TRNA REDUCTASE-BINDING PROTEIN, CHLOROPLASTIC"/>
    <property type="match status" value="1"/>
</dbReference>
<dbReference type="InterPro" id="IPR019595">
    <property type="entry name" value="DUF2470"/>
</dbReference>
<sequence>MQCHKFARQQQLRGGAAAPSRTPVARIARQCRAAPVVDSTKNGSSSNGTHTGSCPTPAETARTIIDIVNEGSLCSVSADGSPLGAPVAYQLDKDGQPVIQVAAASLEAANLQRDARASLLVQPTAFPARGVASVALQGKVQPHESGEGSSSETAAFKLQIDQCVYYGGLDNSGVGQAFSGDEYRAAEPDALRKFAVELISVWNSDRAEDIYRIVSAHMGVPLVEMAYAELLWLDRLGMYIRSEVAGRTPEVVRVPFYRPVLDERDARSVITMAAQLAWESERTYVPPLPAIFQDAASN</sequence>
<feature type="region of interest" description="Disordered" evidence="1">
    <location>
        <begin position="35"/>
        <end position="57"/>
    </location>
</feature>
<reference evidence="4 5" key="1">
    <citation type="journal article" date="2013" name="BMC Genomics">
        <title>Reconstruction of the lipid metabolism for the microalga Monoraphidium neglectum from its genome sequence reveals characteristics suitable for biofuel production.</title>
        <authorList>
            <person name="Bogen C."/>
            <person name="Al-Dilaimi A."/>
            <person name="Albersmeier A."/>
            <person name="Wichmann J."/>
            <person name="Grundmann M."/>
            <person name="Rupp O."/>
            <person name="Lauersen K.J."/>
            <person name="Blifernez-Klassen O."/>
            <person name="Kalinowski J."/>
            <person name="Goesmann A."/>
            <person name="Mussgnug J.H."/>
            <person name="Kruse O."/>
        </authorList>
    </citation>
    <scope>NUCLEOTIDE SEQUENCE [LARGE SCALE GENOMIC DNA]</scope>
    <source>
        <strain evidence="4 5">SAG 48.87</strain>
    </source>
</reference>
<evidence type="ECO:0000313" key="5">
    <source>
        <dbReference type="Proteomes" id="UP000054498"/>
    </source>
</evidence>
<dbReference type="Gene3D" id="3.20.180.10">
    <property type="entry name" value="PNP-oxidase-like"/>
    <property type="match status" value="1"/>
</dbReference>
<dbReference type="Gene3D" id="2.30.110.10">
    <property type="entry name" value="Electron Transport, Fmn-binding Protein, Chain A"/>
    <property type="match status" value="1"/>
</dbReference>
<feature type="domain" description="Pyridoxamine 5'-phosphate oxidase N-terminal" evidence="2">
    <location>
        <begin position="62"/>
        <end position="147"/>
    </location>
</feature>
<dbReference type="SUPFAM" id="SSF50475">
    <property type="entry name" value="FMN-binding split barrel"/>
    <property type="match status" value="1"/>
</dbReference>
<dbReference type="InterPro" id="IPR037119">
    <property type="entry name" value="Haem_oxidase_HugZ-like_sf"/>
</dbReference>
<dbReference type="AlphaFoldDB" id="A0A0D2K0N5"/>
<dbReference type="EMBL" id="KK100711">
    <property type="protein sequence ID" value="KIZ04173.1"/>
    <property type="molecule type" value="Genomic_DNA"/>
</dbReference>
<dbReference type="PANTHER" id="PTHR13343">
    <property type="entry name" value="CREG1 PROTEIN"/>
    <property type="match status" value="1"/>
</dbReference>